<proteinExistence type="predicted"/>
<dbReference type="InterPro" id="IPR023214">
    <property type="entry name" value="HAD_sf"/>
</dbReference>
<dbReference type="NCBIfam" id="TIGR01484">
    <property type="entry name" value="HAD-SF-IIB"/>
    <property type="match status" value="1"/>
</dbReference>
<name>A0A0R1W3K5_9LACO</name>
<dbReference type="PROSITE" id="PS01229">
    <property type="entry name" value="COF_2"/>
    <property type="match status" value="1"/>
</dbReference>
<protein>
    <submittedName>
        <fullName evidence="1">Hydrolase, had superfamily, cof family</fullName>
    </submittedName>
</protein>
<keyword evidence="1" id="KW-0378">Hydrolase</keyword>
<dbReference type="OrthoDB" id="9814970at2"/>
<dbReference type="EMBL" id="AZFX01000038">
    <property type="protein sequence ID" value="KRM10468.1"/>
    <property type="molecule type" value="Genomic_DNA"/>
</dbReference>
<dbReference type="GO" id="GO:0016791">
    <property type="term" value="F:phosphatase activity"/>
    <property type="evidence" value="ECO:0007669"/>
    <property type="project" value="UniProtKB-ARBA"/>
</dbReference>
<dbReference type="GO" id="GO:0005829">
    <property type="term" value="C:cytosol"/>
    <property type="evidence" value="ECO:0007669"/>
    <property type="project" value="TreeGrafter"/>
</dbReference>
<dbReference type="PANTHER" id="PTHR10000">
    <property type="entry name" value="PHOSPHOSERINE PHOSPHATASE"/>
    <property type="match status" value="1"/>
</dbReference>
<dbReference type="NCBIfam" id="TIGR00099">
    <property type="entry name" value="Cof-subfamily"/>
    <property type="match status" value="1"/>
</dbReference>
<dbReference type="PATRIC" id="fig|1423735.3.peg.1493"/>
<comment type="caution">
    <text evidence="1">The sequence shown here is derived from an EMBL/GenBank/DDBJ whole genome shotgun (WGS) entry which is preliminary data.</text>
</comment>
<evidence type="ECO:0000313" key="2">
    <source>
        <dbReference type="Proteomes" id="UP000051315"/>
    </source>
</evidence>
<dbReference type="InterPro" id="IPR000150">
    <property type="entry name" value="Cof"/>
</dbReference>
<accession>A0A0R1W3K5</accession>
<dbReference type="CDD" id="cd07518">
    <property type="entry name" value="HAD_YbiV-Like"/>
    <property type="match status" value="1"/>
</dbReference>
<sequence length="256" mass="28543">MDGTFLDDQKQYDHDYFDRLYTEMLRQHIQFVVASGNQYEQLASFFGDYPDIIYVAENGAYLRTTQQVFNYSSFTPSRVKAILAILTRISEIDLLVAGKKSAYVLKSATPSFIDISQLYYHQLTVIDQYDEINDDVFKFGISCPLDRTEEFVQRFHDALGSLGTPTSSGHGDIDIIQPGIHKANGLKHVGELLTLDLSEMVAFGDGGNDLEMLQEVGLGVAMANAPLNIQKAANDLTGTNNEQGVLTYIDRLLHAN</sequence>
<dbReference type="GO" id="GO:0000287">
    <property type="term" value="F:magnesium ion binding"/>
    <property type="evidence" value="ECO:0007669"/>
    <property type="project" value="TreeGrafter"/>
</dbReference>
<dbReference type="Pfam" id="PF08282">
    <property type="entry name" value="Hydrolase_3"/>
    <property type="match status" value="1"/>
</dbReference>
<dbReference type="SUPFAM" id="SSF56784">
    <property type="entry name" value="HAD-like"/>
    <property type="match status" value="1"/>
</dbReference>
<gene>
    <name evidence="1" type="ORF">FC15_GL001445</name>
</gene>
<organism evidence="1 2">
    <name type="scientific">Lapidilactobacillus concavus DSM 17758</name>
    <dbReference type="NCBI Taxonomy" id="1423735"/>
    <lineage>
        <taxon>Bacteria</taxon>
        <taxon>Bacillati</taxon>
        <taxon>Bacillota</taxon>
        <taxon>Bacilli</taxon>
        <taxon>Lactobacillales</taxon>
        <taxon>Lactobacillaceae</taxon>
        <taxon>Lapidilactobacillus</taxon>
    </lineage>
</organism>
<dbReference type="InterPro" id="IPR006379">
    <property type="entry name" value="HAD-SF_hydro_IIB"/>
</dbReference>
<dbReference type="Gene3D" id="3.30.1240.10">
    <property type="match status" value="1"/>
</dbReference>
<dbReference type="Gene3D" id="3.40.50.1000">
    <property type="entry name" value="HAD superfamily/HAD-like"/>
    <property type="match status" value="1"/>
</dbReference>
<dbReference type="AlphaFoldDB" id="A0A0R1W3K5"/>
<dbReference type="PANTHER" id="PTHR10000:SF53">
    <property type="entry name" value="5-AMINO-6-(5-PHOSPHO-D-RIBITYLAMINO)URACIL PHOSPHATASE YBJI-RELATED"/>
    <property type="match status" value="1"/>
</dbReference>
<keyword evidence="2" id="KW-1185">Reference proteome</keyword>
<evidence type="ECO:0000313" key="1">
    <source>
        <dbReference type="EMBL" id="KRM10468.1"/>
    </source>
</evidence>
<reference evidence="1 2" key="1">
    <citation type="journal article" date="2015" name="Genome Announc.">
        <title>Expanding the biotechnology potential of lactobacilli through comparative genomics of 213 strains and associated genera.</title>
        <authorList>
            <person name="Sun Z."/>
            <person name="Harris H.M."/>
            <person name="McCann A."/>
            <person name="Guo C."/>
            <person name="Argimon S."/>
            <person name="Zhang W."/>
            <person name="Yang X."/>
            <person name="Jeffery I.B."/>
            <person name="Cooney J.C."/>
            <person name="Kagawa T.F."/>
            <person name="Liu W."/>
            <person name="Song Y."/>
            <person name="Salvetti E."/>
            <person name="Wrobel A."/>
            <person name="Rasinkangas P."/>
            <person name="Parkhill J."/>
            <person name="Rea M.C."/>
            <person name="O'Sullivan O."/>
            <person name="Ritari J."/>
            <person name="Douillard F.P."/>
            <person name="Paul Ross R."/>
            <person name="Yang R."/>
            <person name="Briner A.E."/>
            <person name="Felis G.E."/>
            <person name="de Vos W.M."/>
            <person name="Barrangou R."/>
            <person name="Klaenhammer T.R."/>
            <person name="Caufield P.W."/>
            <person name="Cui Y."/>
            <person name="Zhang H."/>
            <person name="O'Toole P.W."/>
        </authorList>
    </citation>
    <scope>NUCLEOTIDE SEQUENCE [LARGE SCALE GENOMIC DNA]</scope>
    <source>
        <strain evidence="1 2">DSM 17758</strain>
    </source>
</reference>
<dbReference type="InterPro" id="IPR036412">
    <property type="entry name" value="HAD-like_sf"/>
</dbReference>
<dbReference type="Proteomes" id="UP000051315">
    <property type="component" value="Unassembled WGS sequence"/>
</dbReference>
<dbReference type="STRING" id="1423735.FC15_GL001445"/>